<reference evidence="2 3" key="1">
    <citation type="submission" date="2020-03" db="EMBL/GenBank/DDBJ databases">
        <title>The role of nitrogen metabolism on polyethylene biodegradation.</title>
        <authorList>
            <person name="Peixoto J."/>
            <person name="Vizzotto C.S."/>
            <person name="Ramos A."/>
            <person name="Alves G."/>
            <person name="Steindorff A."/>
            <person name="Kruger R."/>
        </authorList>
    </citation>
    <scope>NUCLEOTIDE SEQUENCE [LARGE SCALE GENOMIC DNA]</scope>
    <source>
        <strain evidence="2 3">PE63</strain>
    </source>
</reference>
<dbReference type="RefSeq" id="WP_211456329.1">
    <property type="nucleotide sequence ID" value="NZ_JAANES010000001.1"/>
</dbReference>
<evidence type="ECO:0000313" key="3">
    <source>
        <dbReference type="Proteomes" id="UP001647436"/>
    </source>
</evidence>
<protein>
    <recommendedName>
        <fullName evidence="4">DUF2938 domain-containing protein</fullName>
    </recommendedName>
</protein>
<keyword evidence="1" id="KW-1133">Transmembrane helix</keyword>
<dbReference type="EMBL" id="JAANES010000001">
    <property type="protein sequence ID" value="MBS3018462.1"/>
    <property type="molecule type" value="Genomic_DNA"/>
</dbReference>
<dbReference type="Proteomes" id="UP001647436">
    <property type="component" value="Unassembled WGS sequence"/>
</dbReference>
<accession>A0ABS5LPQ0</accession>
<keyword evidence="1" id="KW-0812">Transmembrane</keyword>
<evidence type="ECO:0000256" key="1">
    <source>
        <dbReference type="SAM" id="Phobius"/>
    </source>
</evidence>
<sequence length="168" mass="18063">MAHARAGSKQALWGLAVLREALMAGSFASVLSAFALAWAGHSEVRSAVAPLNAVSHWRWGRPAFHQREFSVRHTLLGYCIHHCASIWWAAVHAAAMMHHPRSQQPAQVVAGALTTSVVACLVDFKCTPERLKPGFEHHLSRPQLGGVYLAFAAGLALGAMLARSGKTP</sequence>
<proteinExistence type="predicted"/>
<feature type="transmembrane region" description="Helical" evidence="1">
    <location>
        <begin position="75"/>
        <end position="94"/>
    </location>
</feature>
<feature type="transmembrane region" description="Helical" evidence="1">
    <location>
        <begin position="144"/>
        <end position="162"/>
    </location>
</feature>
<keyword evidence="3" id="KW-1185">Reference proteome</keyword>
<keyword evidence="1" id="KW-0472">Membrane</keyword>
<evidence type="ECO:0008006" key="4">
    <source>
        <dbReference type="Google" id="ProtNLM"/>
    </source>
</evidence>
<gene>
    <name evidence="2" type="ORF">DJFAAGMI_01194</name>
</gene>
<evidence type="ECO:0000313" key="2">
    <source>
        <dbReference type="EMBL" id="MBS3018462.1"/>
    </source>
</evidence>
<organism evidence="2 3">
    <name type="scientific">Comamonas brasiliensis</name>
    <dbReference type="NCBI Taxonomy" id="1812482"/>
    <lineage>
        <taxon>Bacteria</taxon>
        <taxon>Pseudomonadati</taxon>
        <taxon>Pseudomonadota</taxon>
        <taxon>Betaproteobacteria</taxon>
        <taxon>Burkholderiales</taxon>
        <taxon>Comamonadaceae</taxon>
        <taxon>Comamonas</taxon>
    </lineage>
</organism>
<name>A0ABS5LPQ0_9BURK</name>
<comment type="caution">
    <text evidence="2">The sequence shown here is derived from an EMBL/GenBank/DDBJ whole genome shotgun (WGS) entry which is preliminary data.</text>
</comment>